<feature type="transmembrane region" description="Helical" evidence="7">
    <location>
        <begin position="798"/>
        <end position="819"/>
    </location>
</feature>
<gene>
    <name evidence="10" type="ORF">RT723_06885</name>
</gene>
<dbReference type="RefSeq" id="WP_315946436.1">
    <property type="nucleotide sequence ID" value="NZ_JAWCUA010000007.1"/>
</dbReference>
<feature type="transmembrane region" description="Helical" evidence="7">
    <location>
        <begin position="336"/>
        <end position="358"/>
    </location>
</feature>
<keyword evidence="11" id="KW-1185">Reference proteome</keyword>
<dbReference type="InterPro" id="IPR025857">
    <property type="entry name" value="MacB_PCD"/>
</dbReference>
<feature type="domain" description="MacB-like periplasmic core" evidence="9">
    <location>
        <begin position="447"/>
        <end position="640"/>
    </location>
</feature>
<reference evidence="10 11" key="1">
    <citation type="submission" date="2023-10" db="EMBL/GenBank/DDBJ databases">
        <title>Psychrosphaera aquimaarina strain SW33 isolated from seawater.</title>
        <authorList>
            <person name="Bayburt H."/>
            <person name="Kim J.M."/>
            <person name="Choi B.J."/>
            <person name="Jeon C.O."/>
        </authorList>
    </citation>
    <scope>NUCLEOTIDE SEQUENCE [LARGE SCALE GENOMIC DNA]</scope>
    <source>
        <strain evidence="10 11">KCTC 52743</strain>
    </source>
</reference>
<dbReference type="InterPro" id="IPR050250">
    <property type="entry name" value="Macrolide_Exporter_MacB"/>
</dbReference>
<evidence type="ECO:0000256" key="1">
    <source>
        <dbReference type="ARBA" id="ARBA00004651"/>
    </source>
</evidence>
<feature type="transmembrane region" description="Helical" evidence="7">
    <location>
        <begin position="437"/>
        <end position="458"/>
    </location>
</feature>
<evidence type="ECO:0000313" key="10">
    <source>
        <dbReference type="EMBL" id="MDU0112732.1"/>
    </source>
</evidence>
<comment type="caution">
    <text evidence="10">The sequence shown here is derived from an EMBL/GenBank/DDBJ whole genome shotgun (WGS) entry which is preliminary data.</text>
</comment>
<evidence type="ECO:0000256" key="7">
    <source>
        <dbReference type="SAM" id="Phobius"/>
    </source>
</evidence>
<proteinExistence type="inferred from homology"/>
<dbReference type="Proteomes" id="UP001257914">
    <property type="component" value="Unassembled WGS sequence"/>
</dbReference>
<feature type="domain" description="MacB-like periplasmic core" evidence="9">
    <location>
        <begin position="22"/>
        <end position="245"/>
    </location>
</feature>
<evidence type="ECO:0000259" key="8">
    <source>
        <dbReference type="Pfam" id="PF02687"/>
    </source>
</evidence>
<evidence type="ECO:0000256" key="3">
    <source>
        <dbReference type="ARBA" id="ARBA00022692"/>
    </source>
</evidence>
<comment type="similarity">
    <text evidence="6">Belongs to the ABC-4 integral membrane protein family.</text>
</comment>
<feature type="domain" description="ABC3 transporter permease C-terminal" evidence="8">
    <location>
        <begin position="290"/>
        <end position="408"/>
    </location>
</feature>
<feature type="transmembrane region" description="Helical" evidence="7">
    <location>
        <begin position="20"/>
        <end position="42"/>
    </location>
</feature>
<dbReference type="Pfam" id="PF12704">
    <property type="entry name" value="MacB_PCD"/>
    <property type="match status" value="2"/>
</dbReference>
<keyword evidence="3 7" id="KW-0812">Transmembrane</keyword>
<feature type="transmembrane region" description="Helical" evidence="7">
    <location>
        <begin position="713"/>
        <end position="733"/>
    </location>
</feature>
<organism evidence="10 11">
    <name type="scientific">Psychrosphaera aquimarina</name>
    <dbReference type="NCBI Taxonomy" id="2044854"/>
    <lineage>
        <taxon>Bacteria</taxon>
        <taxon>Pseudomonadati</taxon>
        <taxon>Pseudomonadota</taxon>
        <taxon>Gammaproteobacteria</taxon>
        <taxon>Alteromonadales</taxon>
        <taxon>Pseudoalteromonadaceae</taxon>
        <taxon>Psychrosphaera</taxon>
    </lineage>
</organism>
<evidence type="ECO:0000256" key="6">
    <source>
        <dbReference type="ARBA" id="ARBA00038076"/>
    </source>
</evidence>
<name>A0ABU3QZ83_9GAMM</name>
<evidence type="ECO:0000256" key="2">
    <source>
        <dbReference type="ARBA" id="ARBA00022475"/>
    </source>
</evidence>
<evidence type="ECO:0000259" key="9">
    <source>
        <dbReference type="Pfam" id="PF12704"/>
    </source>
</evidence>
<dbReference type="InterPro" id="IPR003838">
    <property type="entry name" value="ABC3_permease_C"/>
</dbReference>
<feature type="transmembrane region" description="Helical" evidence="7">
    <location>
        <begin position="387"/>
        <end position="408"/>
    </location>
</feature>
<sequence length="836" mass="92592">MSIAIELKYTARMLLKKPIFNALTILIVAIGLGLTIYAYSILNNLVFKPMTLNGDTEIVAIEAGFDYNHQFRQRPDPFHLQLLDKQSGLFEQLGFYLEGTTFAGGANSSNAKLAIARKYNATYVSWNAFELAGVQPIKGRGFTPEDFHNGAESVFVLSYQAWQRDFDGDDNIIGQMVPLDAMPSRIIGVMPEGFAFPQFAQIWQPLSSLGEGYLSPIEASGRSVYGMARLKPGVSFSQVEDAVTTFNKNIIPELKKDFIWRLTNDVYLTVMPYKHASIIQYYNVFIALFVVVFLILLLACINVSNLLLARVNERLKEVAIRVALGIPRKRLIMQMLWESIFICITGGVLAILFAAYGLEVSNAVLQQNFSVQGDKPFWWELSLDNSAYLLLLCSVVLMIIITGLIPAIRSLSGDFNAVIRDGTRGSISKKAANAGKVLVISEILLSCVVLVIATILLVTGYSAGVADYGVDTDKRLTAQIQISPEKYPIRRNTEFEFQDRLARSEVLYKLKSALEVMPNVDAVAMMSELPGRGEGTSYFEIEGRPAAVYNENPYSNNEGVVKDSWHAIGMEMIAGRDFDHRDRDPDTRSFIINQSIAEDFFPDGDAVGHRVRRVHRNRDPGDWSTIIGVVSDTFHGSTMRSSSAAYNTYSLVDSWGPMRMSVAIHYNGRYVAAQASLMDAVNRVDPDIGIYHIQSYDDLIKQPMLLMLSVSKIFLFCGVIAAFLAASGIYAMAANSITQRTQEIGIRRALGSPDGKIINMFMNQAAMQLIIGLTIGIGLSLLLTSIMTDTIVISETSYLLGMFGVPILIIFMVLVATFIPAKKVIKMEPSDALHHD</sequence>
<protein>
    <submittedName>
        <fullName evidence="10">FtsX-like permease family protein</fullName>
    </submittedName>
</protein>
<dbReference type="PANTHER" id="PTHR30572">
    <property type="entry name" value="MEMBRANE COMPONENT OF TRANSPORTER-RELATED"/>
    <property type="match status" value="1"/>
</dbReference>
<dbReference type="EMBL" id="JAWCUA010000007">
    <property type="protein sequence ID" value="MDU0112732.1"/>
    <property type="molecule type" value="Genomic_DNA"/>
</dbReference>
<evidence type="ECO:0000256" key="5">
    <source>
        <dbReference type="ARBA" id="ARBA00023136"/>
    </source>
</evidence>
<comment type="subcellular location">
    <subcellularLocation>
        <location evidence="1">Cell membrane</location>
        <topology evidence="1">Multi-pass membrane protein</topology>
    </subcellularLocation>
</comment>
<feature type="domain" description="ABC3 transporter permease C-terminal" evidence="8">
    <location>
        <begin position="718"/>
        <end position="829"/>
    </location>
</feature>
<evidence type="ECO:0000313" key="11">
    <source>
        <dbReference type="Proteomes" id="UP001257914"/>
    </source>
</evidence>
<keyword evidence="4 7" id="KW-1133">Transmembrane helix</keyword>
<keyword evidence="2" id="KW-1003">Cell membrane</keyword>
<dbReference type="PANTHER" id="PTHR30572:SF4">
    <property type="entry name" value="ABC TRANSPORTER PERMEASE YTRF"/>
    <property type="match status" value="1"/>
</dbReference>
<feature type="transmembrane region" description="Helical" evidence="7">
    <location>
        <begin position="765"/>
        <end position="786"/>
    </location>
</feature>
<keyword evidence="5 7" id="KW-0472">Membrane</keyword>
<evidence type="ECO:0000256" key="4">
    <source>
        <dbReference type="ARBA" id="ARBA00022989"/>
    </source>
</evidence>
<dbReference type="Pfam" id="PF02687">
    <property type="entry name" value="FtsX"/>
    <property type="match status" value="2"/>
</dbReference>
<accession>A0ABU3QZ83</accession>
<feature type="transmembrane region" description="Helical" evidence="7">
    <location>
        <begin position="281"/>
        <end position="308"/>
    </location>
</feature>